<dbReference type="InterPro" id="IPR007361">
    <property type="entry name" value="DUF427"/>
</dbReference>
<evidence type="ECO:0000313" key="3">
    <source>
        <dbReference type="Proteomes" id="UP001596514"/>
    </source>
</evidence>
<keyword evidence="3" id="KW-1185">Reference proteome</keyword>
<dbReference type="Proteomes" id="UP001596514">
    <property type="component" value="Unassembled WGS sequence"/>
</dbReference>
<gene>
    <name evidence="2" type="ORF">ACFQVD_42405</name>
</gene>
<dbReference type="InterPro" id="IPR038694">
    <property type="entry name" value="DUF427_sf"/>
</dbReference>
<name>A0ABW2TDQ8_9ACTN</name>
<dbReference type="RefSeq" id="WP_343975193.1">
    <property type="nucleotide sequence ID" value="NZ_BAAAGK010000128.1"/>
</dbReference>
<dbReference type="Gene3D" id="2.170.150.40">
    <property type="entry name" value="Domain of unknown function (DUF427)"/>
    <property type="match status" value="1"/>
</dbReference>
<dbReference type="EMBL" id="JBHTEE010000001">
    <property type="protein sequence ID" value="MFC7606768.1"/>
    <property type="molecule type" value="Genomic_DNA"/>
</dbReference>
<protein>
    <submittedName>
        <fullName evidence="2">DUF427 domain-containing protein</fullName>
    </submittedName>
</protein>
<accession>A0ABW2TDQ8</accession>
<organism evidence="2 3">
    <name type="scientific">Streptosporangium amethystogenes subsp. fukuiense</name>
    <dbReference type="NCBI Taxonomy" id="698418"/>
    <lineage>
        <taxon>Bacteria</taxon>
        <taxon>Bacillati</taxon>
        <taxon>Actinomycetota</taxon>
        <taxon>Actinomycetes</taxon>
        <taxon>Streptosporangiales</taxon>
        <taxon>Streptosporangiaceae</taxon>
        <taxon>Streptosporangium</taxon>
    </lineage>
</organism>
<evidence type="ECO:0000313" key="2">
    <source>
        <dbReference type="EMBL" id="MFC7606768.1"/>
    </source>
</evidence>
<feature type="domain" description="DUF427" evidence="1">
    <location>
        <begin position="25"/>
        <end position="116"/>
    </location>
</feature>
<dbReference type="Pfam" id="PF04248">
    <property type="entry name" value="NTP_transf_9"/>
    <property type="match status" value="1"/>
</dbReference>
<reference evidence="3" key="1">
    <citation type="journal article" date="2019" name="Int. J. Syst. Evol. Microbiol.">
        <title>The Global Catalogue of Microorganisms (GCM) 10K type strain sequencing project: providing services to taxonomists for standard genome sequencing and annotation.</title>
        <authorList>
            <consortium name="The Broad Institute Genomics Platform"/>
            <consortium name="The Broad Institute Genome Sequencing Center for Infectious Disease"/>
            <person name="Wu L."/>
            <person name="Ma J."/>
        </authorList>
    </citation>
    <scope>NUCLEOTIDE SEQUENCE [LARGE SCALE GENOMIC DNA]</scope>
    <source>
        <strain evidence="3">JCM 10083</strain>
    </source>
</reference>
<sequence length="127" mass="13904">MTDKPVLQPGPDHPITIEANPARIVVSLGGRVVADSRRALTLREASYPPVQYIPIADVDRSLLERTGTATYCPYKGDAGYYTVAVDGKRSVDAVWFYESPHPAVADIKDHVAFYPDRVDSIAEETAT</sequence>
<comment type="caution">
    <text evidence="2">The sequence shown here is derived from an EMBL/GenBank/DDBJ whole genome shotgun (WGS) entry which is preliminary data.</text>
</comment>
<dbReference type="PANTHER" id="PTHR34310">
    <property type="entry name" value="DUF427 DOMAIN PROTEIN (AFU_ORTHOLOGUE AFUA_3G02220)"/>
    <property type="match status" value="1"/>
</dbReference>
<evidence type="ECO:0000259" key="1">
    <source>
        <dbReference type="Pfam" id="PF04248"/>
    </source>
</evidence>
<proteinExistence type="predicted"/>
<dbReference type="PANTHER" id="PTHR34310:SF9">
    <property type="entry name" value="BLR5716 PROTEIN"/>
    <property type="match status" value="1"/>
</dbReference>